<name>A0A2M8QBZ0_9CHLR</name>
<evidence type="ECO:0000313" key="3">
    <source>
        <dbReference type="Proteomes" id="UP000230790"/>
    </source>
</evidence>
<evidence type="ECO:0000256" key="1">
    <source>
        <dbReference type="ARBA" id="ARBA00006479"/>
    </source>
</evidence>
<sequence length="384" mass="39987">MQNGCGILTLARIRAGRIRVAEDLRLCVVAQREECGFRPGWIICRTTTTHGDNGDAIVASKYAIGVDLGGTKILAAVVDAQGSVRAAAKKATQAEKGPEAVINRIRKAMDEALDKAKLTKDRVAAIGIGAPGIIDSVNGVVISLTNLPGWHNIAIAQSLRRWHAVPVSLSNDVRVAAVGEHRVGAGLGVHSMIAVFVGTGIGGGIIVNDKPWVGFRSSAGEVGHMVILADGPYAPGGGIRGGIEALASRSAIDRDLRAGIAAGRKSVLPDLLKEKGNDAITSSVLAKAVSKNDPLTIEVLRRAAYYLGLHAASLINAFDPEMLVYGGGVIEALGEWMVAQIRDVAKQHAINRTGLDKVKIVEAKLGEQAGAIGAALMALDALKA</sequence>
<proteinExistence type="inferred from homology"/>
<dbReference type="Proteomes" id="UP000230790">
    <property type="component" value="Unassembled WGS sequence"/>
</dbReference>
<evidence type="ECO:0000313" key="2">
    <source>
        <dbReference type="EMBL" id="PJF47323.1"/>
    </source>
</evidence>
<organism evidence="2 3">
    <name type="scientific">Candidatus Thermofonsia Clade 3 bacterium</name>
    <dbReference type="NCBI Taxonomy" id="2364212"/>
    <lineage>
        <taxon>Bacteria</taxon>
        <taxon>Bacillati</taxon>
        <taxon>Chloroflexota</taxon>
        <taxon>Candidatus Thermofontia</taxon>
        <taxon>Candidatus Thermofonsia Clade 3</taxon>
    </lineage>
</organism>
<gene>
    <name evidence="2" type="ORF">CUN48_09335</name>
</gene>
<reference evidence="2 3" key="1">
    <citation type="submission" date="2017-11" db="EMBL/GenBank/DDBJ databases">
        <title>Evolution of Phototrophy in the Chloroflexi Phylum Driven by Horizontal Gene Transfer.</title>
        <authorList>
            <person name="Ward L.M."/>
            <person name="Hemp J."/>
            <person name="Shih P.M."/>
            <person name="Mcglynn S.E."/>
            <person name="Fischer W."/>
        </authorList>
    </citation>
    <scope>NUCLEOTIDE SEQUENCE [LARGE SCALE GENOMIC DNA]</scope>
    <source>
        <strain evidence="2">JP3_7</strain>
    </source>
</reference>
<dbReference type="PROSITE" id="PS01125">
    <property type="entry name" value="ROK"/>
    <property type="match status" value="1"/>
</dbReference>
<dbReference type="SUPFAM" id="SSF53067">
    <property type="entry name" value="Actin-like ATPase domain"/>
    <property type="match status" value="1"/>
</dbReference>
<dbReference type="Pfam" id="PF00480">
    <property type="entry name" value="ROK"/>
    <property type="match status" value="1"/>
</dbReference>
<dbReference type="InterPro" id="IPR043129">
    <property type="entry name" value="ATPase_NBD"/>
</dbReference>
<dbReference type="EMBL" id="PGTN01000055">
    <property type="protein sequence ID" value="PJF47323.1"/>
    <property type="molecule type" value="Genomic_DNA"/>
</dbReference>
<comment type="caution">
    <text evidence="2">The sequence shown here is derived from an EMBL/GenBank/DDBJ whole genome shotgun (WGS) entry which is preliminary data.</text>
</comment>
<dbReference type="PANTHER" id="PTHR18964:SF149">
    <property type="entry name" value="BIFUNCTIONAL UDP-N-ACETYLGLUCOSAMINE 2-EPIMERASE_N-ACETYLMANNOSAMINE KINASE"/>
    <property type="match status" value="1"/>
</dbReference>
<dbReference type="PANTHER" id="PTHR18964">
    <property type="entry name" value="ROK (REPRESSOR, ORF, KINASE) FAMILY"/>
    <property type="match status" value="1"/>
</dbReference>
<comment type="similarity">
    <text evidence="1">Belongs to the ROK (NagC/XylR) family.</text>
</comment>
<protein>
    <submittedName>
        <fullName evidence="2">ROK family protein</fullName>
    </submittedName>
</protein>
<accession>A0A2M8QBZ0</accession>
<dbReference type="InterPro" id="IPR049874">
    <property type="entry name" value="ROK_cs"/>
</dbReference>
<dbReference type="Gene3D" id="3.30.420.40">
    <property type="match status" value="2"/>
</dbReference>
<dbReference type="InterPro" id="IPR000600">
    <property type="entry name" value="ROK"/>
</dbReference>
<dbReference type="AlphaFoldDB" id="A0A2M8QBZ0"/>